<comment type="caution">
    <text evidence="1">The sequence shown here is derived from an EMBL/GenBank/DDBJ whole genome shotgun (WGS) entry which is preliminary data.</text>
</comment>
<accession>A0ACC0WN04</accession>
<proteinExistence type="predicted"/>
<dbReference type="Proteomes" id="UP001163321">
    <property type="component" value="Chromosome 10"/>
</dbReference>
<name>A0ACC0WN04_9STRA</name>
<keyword evidence="2" id="KW-1185">Reference proteome</keyword>
<gene>
    <name evidence="1" type="ORF">PsorP6_015548</name>
</gene>
<protein>
    <submittedName>
        <fullName evidence="1">Uncharacterized protein</fullName>
    </submittedName>
</protein>
<organism evidence="1 2">
    <name type="scientific">Peronosclerospora sorghi</name>
    <dbReference type="NCBI Taxonomy" id="230839"/>
    <lineage>
        <taxon>Eukaryota</taxon>
        <taxon>Sar</taxon>
        <taxon>Stramenopiles</taxon>
        <taxon>Oomycota</taxon>
        <taxon>Peronosporomycetes</taxon>
        <taxon>Peronosporales</taxon>
        <taxon>Peronosporaceae</taxon>
        <taxon>Peronosclerospora</taxon>
    </lineage>
</organism>
<sequence length="389" mass="42383">MVRSSALSAVAFYTALVSSTWALNQKLHGLNYDLRQAPDWDPNRCKSADAIAADLKILSSITSNVRTYSLSDCDVSSVLKTAKSLSLTVWLGVWVSEDPKVYDAEVKAFKQLMSAGLIDSNVVGINVGSEAVYRKDITAQQAIKYATDFKKVMSDHDLKIPVSITDIVDTFIQYPDMLKVGNIVTINQFPFWEKIDAHKAAAQFNKRIQPLLKMAGDMEVVVSETGWPTAGFAANASVASEENAAIYLNDFYQLAKSKGWKYYYFAAYDTPHKEKQEDDASTVESHFGIFNEKGVMKAAYKNLTFTKNGDISSSNDSATLASSGSLATSNDTDTLSPVNGNADSTRSDRSKTDSKAPTDANAKHSASSQLVTASFALGLSLVSTVFWIL</sequence>
<evidence type="ECO:0000313" key="1">
    <source>
        <dbReference type="EMBL" id="KAI9920055.1"/>
    </source>
</evidence>
<dbReference type="EMBL" id="CM047589">
    <property type="protein sequence ID" value="KAI9920055.1"/>
    <property type="molecule type" value="Genomic_DNA"/>
</dbReference>
<reference evidence="1 2" key="1">
    <citation type="journal article" date="2022" name="bioRxiv">
        <title>The genome of the oomycete Peronosclerospora sorghi, a cosmopolitan pathogen of maize and sorghum, is inflated with dispersed pseudogenes.</title>
        <authorList>
            <person name="Fletcher K."/>
            <person name="Martin F."/>
            <person name="Isakeit T."/>
            <person name="Cavanaugh K."/>
            <person name="Magill C."/>
            <person name="Michelmore R."/>
        </authorList>
    </citation>
    <scope>NUCLEOTIDE SEQUENCE [LARGE SCALE GENOMIC DNA]</scope>
    <source>
        <strain evidence="1">P6</strain>
    </source>
</reference>
<evidence type="ECO:0000313" key="2">
    <source>
        <dbReference type="Proteomes" id="UP001163321"/>
    </source>
</evidence>